<reference evidence="2 3" key="1">
    <citation type="journal article" date="2012" name="New Phytol.">
        <title>Insight into trade-off between wood decay and parasitism from the genome of a fungal forest pathogen.</title>
        <authorList>
            <person name="Olson A."/>
            <person name="Aerts A."/>
            <person name="Asiegbu F."/>
            <person name="Belbahri L."/>
            <person name="Bouzid O."/>
            <person name="Broberg A."/>
            <person name="Canback B."/>
            <person name="Coutinho P.M."/>
            <person name="Cullen D."/>
            <person name="Dalman K."/>
            <person name="Deflorio G."/>
            <person name="van Diepen L.T."/>
            <person name="Dunand C."/>
            <person name="Duplessis S."/>
            <person name="Durling M."/>
            <person name="Gonthier P."/>
            <person name="Grimwood J."/>
            <person name="Fossdal C.G."/>
            <person name="Hansson D."/>
            <person name="Henrissat B."/>
            <person name="Hietala A."/>
            <person name="Himmelstrand K."/>
            <person name="Hoffmeister D."/>
            <person name="Hogberg N."/>
            <person name="James T.Y."/>
            <person name="Karlsson M."/>
            <person name="Kohler A."/>
            <person name="Kues U."/>
            <person name="Lee Y.H."/>
            <person name="Lin Y.C."/>
            <person name="Lind M."/>
            <person name="Lindquist E."/>
            <person name="Lombard V."/>
            <person name="Lucas S."/>
            <person name="Lunden K."/>
            <person name="Morin E."/>
            <person name="Murat C."/>
            <person name="Park J."/>
            <person name="Raffaello T."/>
            <person name="Rouze P."/>
            <person name="Salamov A."/>
            <person name="Schmutz J."/>
            <person name="Solheim H."/>
            <person name="Stahlberg J."/>
            <person name="Velez H."/>
            <person name="de Vries R.P."/>
            <person name="Wiebenga A."/>
            <person name="Woodward S."/>
            <person name="Yakovlev I."/>
            <person name="Garbelotto M."/>
            <person name="Martin F."/>
            <person name="Grigoriev I.V."/>
            <person name="Stenlid J."/>
        </authorList>
    </citation>
    <scope>NUCLEOTIDE SEQUENCE [LARGE SCALE GENOMIC DNA]</scope>
    <source>
        <strain evidence="2 3">TC 32-1</strain>
    </source>
</reference>
<keyword evidence="3" id="KW-1185">Reference proteome</keyword>
<name>W4JWP9_HETIT</name>
<dbReference type="EMBL" id="KI925462">
    <property type="protein sequence ID" value="ETW77879.1"/>
    <property type="molecule type" value="Genomic_DNA"/>
</dbReference>
<feature type="compositionally biased region" description="Polar residues" evidence="1">
    <location>
        <begin position="7"/>
        <end position="22"/>
    </location>
</feature>
<proteinExistence type="predicted"/>
<gene>
    <name evidence="2" type="ORF">HETIRDRAFT_453976</name>
</gene>
<dbReference type="InParanoid" id="W4JWP9"/>
<organism evidence="2 3">
    <name type="scientific">Heterobasidion irregulare (strain TC 32-1)</name>
    <dbReference type="NCBI Taxonomy" id="747525"/>
    <lineage>
        <taxon>Eukaryota</taxon>
        <taxon>Fungi</taxon>
        <taxon>Dikarya</taxon>
        <taxon>Basidiomycota</taxon>
        <taxon>Agaricomycotina</taxon>
        <taxon>Agaricomycetes</taxon>
        <taxon>Russulales</taxon>
        <taxon>Bondarzewiaceae</taxon>
        <taxon>Heterobasidion</taxon>
        <taxon>Heterobasidion annosum species complex</taxon>
    </lineage>
</organism>
<feature type="region of interest" description="Disordered" evidence="1">
    <location>
        <begin position="1"/>
        <end position="26"/>
    </location>
</feature>
<dbReference type="GeneID" id="20676455"/>
<dbReference type="Proteomes" id="UP000030671">
    <property type="component" value="Unassembled WGS sequence"/>
</dbReference>
<sequence length="89" mass="9935">MVHGASRPTTTTHINNASSYSAQRRLAPAAHTYAQERAPQVAKFHMSRAPKEADVTPGPVLPSWECRDLPRLWDKEGRWAEGPRALQMS</sequence>
<dbReference type="AlphaFoldDB" id="W4JWP9"/>
<dbReference type="KEGG" id="hir:HETIRDRAFT_453976"/>
<protein>
    <submittedName>
        <fullName evidence="2">Uncharacterized protein</fullName>
    </submittedName>
</protein>
<dbReference type="HOGENOM" id="CLU_2455006_0_0_1"/>
<evidence type="ECO:0000313" key="2">
    <source>
        <dbReference type="EMBL" id="ETW77879.1"/>
    </source>
</evidence>
<evidence type="ECO:0000313" key="3">
    <source>
        <dbReference type="Proteomes" id="UP000030671"/>
    </source>
</evidence>
<evidence type="ECO:0000256" key="1">
    <source>
        <dbReference type="SAM" id="MobiDB-lite"/>
    </source>
</evidence>
<accession>W4JWP9</accession>
<dbReference type="RefSeq" id="XP_009549896.1">
    <property type="nucleotide sequence ID" value="XM_009551601.1"/>
</dbReference>